<feature type="domain" description="GH18" evidence="7">
    <location>
        <begin position="28"/>
        <end position="339"/>
    </location>
</feature>
<protein>
    <recommendedName>
        <fullName evidence="2">chitinase</fullName>
        <ecNumber evidence="2">3.2.1.14</ecNumber>
    </recommendedName>
</protein>
<evidence type="ECO:0000256" key="1">
    <source>
        <dbReference type="ARBA" id="ARBA00000822"/>
    </source>
</evidence>
<evidence type="ECO:0000256" key="5">
    <source>
        <dbReference type="RuleBase" id="RU000489"/>
    </source>
</evidence>
<dbReference type="PANTHER" id="PTHR11177">
    <property type="entry name" value="CHITINASE"/>
    <property type="match status" value="1"/>
</dbReference>
<evidence type="ECO:0000313" key="8">
    <source>
        <dbReference type="EMBL" id="SEV87164.1"/>
    </source>
</evidence>
<dbReference type="PANTHER" id="PTHR11177:SF317">
    <property type="entry name" value="CHITINASE 12-RELATED"/>
    <property type="match status" value="1"/>
</dbReference>
<keyword evidence="3 5" id="KW-0378">Hydrolase</keyword>
<dbReference type="SMART" id="SM00636">
    <property type="entry name" value="Glyco_18"/>
    <property type="match status" value="1"/>
</dbReference>
<dbReference type="EC" id="3.2.1.14" evidence="2"/>
<evidence type="ECO:0000259" key="7">
    <source>
        <dbReference type="PROSITE" id="PS51910"/>
    </source>
</evidence>
<name>A0A1I0MGS7_9BACT</name>
<dbReference type="GO" id="GO:0008061">
    <property type="term" value="F:chitin binding"/>
    <property type="evidence" value="ECO:0007669"/>
    <property type="project" value="InterPro"/>
</dbReference>
<evidence type="ECO:0000313" key="9">
    <source>
        <dbReference type="Proteomes" id="UP000199373"/>
    </source>
</evidence>
<dbReference type="SUPFAM" id="SSF51445">
    <property type="entry name" value="(Trans)glycosidases"/>
    <property type="match status" value="1"/>
</dbReference>
<organism evidence="8 9">
    <name type="scientific">Prevotella aff. ruminicola Tc2-24</name>
    <dbReference type="NCBI Taxonomy" id="81582"/>
    <lineage>
        <taxon>Bacteria</taxon>
        <taxon>Pseudomonadati</taxon>
        <taxon>Bacteroidota</taxon>
        <taxon>Bacteroidia</taxon>
        <taxon>Bacteroidales</taxon>
        <taxon>Prevotellaceae</taxon>
        <taxon>Prevotella</taxon>
    </lineage>
</organism>
<sequence length="339" mass="38339">MKQITNRILILTMMGLMWAWQRMAQEPPMVITAYVTSWTDEVPDPNVMTHINYSFGHVNREFNGVIISNPDRLRMIVQLKQQNPKLKVCLSIGGWGSGRFSEMAASKENREAFANDCRRVVEEYGLDGIDIDWEYPTQSTANISSSPDDTANFTLLMRDLRSVLGQERLLTAATVCDALYIDFKGCIDYLDMVNVMAYDMSDDASAHHAALYPSAISGDCTSSEAVEAHLKAGVPKEKLVMGMPFYGKGDRKDTGIREFWRTGVLPLGYERRWSEESQVPYVVNESGKFVWGGENVESLTAKCQYILDHGLRGGMYWDYASDTPDHAFSQTLYRMLLNR</sequence>
<dbReference type="GO" id="GO:0008843">
    <property type="term" value="F:endochitinase activity"/>
    <property type="evidence" value="ECO:0007669"/>
    <property type="project" value="UniProtKB-EC"/>
</dbReference>
<keyword evidence="4 5" id="KW-0326">Glycosidase</keyword>
<dbReference type="PROSITE" id="PS01095">
    <property type="entry name" value="GH18_1"/>
    <property type="match status" value="1"/>
</dbReference>
<dbReference type="PROSITE" id="PS51910">
    <property type="entry name" value="GH18_2"/>
    <property type="match status" value="1"/>
</dbReference>
<dbReference type="EMBL" id="FOIQ01000001">
    <property type="protein sequence ID" value="SEV87164.1"/>
    <property type="molecule type" value="Genomic_DNA"/>
</dbReference>
<dbReference type="InterPro" id="IPR011583">
    <property type="entry name" value="Chitinase_II/V-like_cat"/>
</dbReference>
<evidence type="ECO:0000256" key="3">
    <source>
        <dbReference type="ARBA" id="ARBA00022801"/>
    </source>
</evidence>
<gene>
    <name evidence="8" type="ORF">SAMN04487850_0625</name>
</gene>
<dbReference type="Proteomes" id="UP000199373">
    <property type="component" value="Unassembled WGS sequence"/>
</dbReference>
<evidence type="ECO:0000256" key="2">
    <source>
        <dbReference type="ARBA" id="ARBA00012729"/>
    </source>
</evidence>
<dbReference type="InterPro" id="IPR017853">
    <property type="entry name" value="GH"/>
</dbReference>
<evidence type="ECO:0000256" key="6">
    <source>
        <dbReference type="RuleBase" id="RU004453"/>
    </source>
</evidence>
<accession>A0A1I0MGS7</accession>
<dbReference type="InterPro" id="IPR001579">
    <property type="entry name" value="Glyco_hydro_18_chit_AS"/>
</dbReference>
<dbReference type="GO" id="GO:0005975">
    <property type="term" value="P:carbohydrate metabolic process"/>
    <property type="evidence" value="ECO:0007669"/>
    <property type="project" value="InterPro"/>
</dbReference>
<dbReference type="AlphaFoldDB" id="A0A1I0MGS7"/>
<evidence type="ECO:0000256" key="4">
    <source>
        <dbReference type="ARBA" id="ARBA00023295"/>
    </source>
</evidence>
<comment type="similarity">
    <text evidence="6">Belongs to the glycosyl hydrolase 18 family.</text>
</comment>
<dbReference type="Gene3D" id="3.20.20.80">
    <property type="entry name" value="Glycosidases"/>
    <property type="match status" value="1"/>
</dbReference>
<dbReference type="InterPro" id="IPR001223">
    <property type="entry name" value="Glyco_hydro18_cat"/>
</dbReference>
<proteinExistence type="inferred from homology"/>
<dbReference type="RefSeq" id="WP_091914634.1">
    <property type="nucleotide sequence ID" value="NZ_FOIQ01000001.1"/>
</dbReference>
<keyword evidence="9" id="KW-1185">Reference proteome</keyword>
<reference evidence="8 9" key="1">
    <citation type="submission" date="2016-10" db="EMBL/GenBank/DDBJ databases">
        <authorList>
            <person name="de Groot N.N."/>
        </authorList>
    </citation>
    <scope>NUCLEOTIDE SEQUENCE [LARGE SCALE GENOMIC DNA]</scope>
    <source>
        <strain evidence="8 9">TC2-24</strain>
    </source>
</reference>
<dbReference type="InterPro" id="IPR050314">
    <property type="entry name" value="Glycosyl_Hydrlase_18"/>
</dbReference>
<dbReference type="Pfam" id="PF00704">
    <property type="entry name" value="Glyco_hydro_18"/>
    <property type="match status" value="1"/>
</dbReference>
<dbReference type="CDD" id="cd06548">
    <property type="entry name" value="GH18_chitinase"/>
    <property type="match status" value="1"/>
</dbReference>
<comment type="catalytic activity">
    <reaction evidence="1">
        <text>Random endo-hydrolysis of N-acetyl-beta-D-glucosaminide (1-&gt;4)-beta-linkages in chitin and chitodextrins.</text>
        <dbReference type="EC" id="3.2.1.14"/>
    </reaction>
</comment>